<dbReference type="OrthoDB" id="5407351at2759"/>
<reference evidence="3" key="1">
    <citation type="journal article" date="2017" name="Genome Biol.">
        <title>Comparative genomics reveals high biological diversity and specific adaptations in the industrially and medically important fungal genus Aspergillus.</title>
        <authorList>
            <person name="de Vries R.P."/>
            <person name="Riley R."/>
            <person name="Wiebenga A."/>
            <person name="Aguilar-Osorio G."/>
            <person name="Amillis S."/>
            <person name="Uchima C.A."/>
            <person name="Anderluh G."/>
            <person name="Asadollahi M."/>
            <person name="Askin M."/>
            <person name="Barry K."/>
            <person name="Battaglia E."/>
            <person name="Bayram O."/>
            <person name="Benocci T."/>
            <person name="Braus-Stromeyer S.A."/>
            <person name="Caldana C."/>
            <person name="Canovas D."/>
            <person name="Cerqueira G.C."/>
            <person name="Chen F."/>
            <person name="Chen W."/>
            <person name="Choi C."/>
            <person name="Clum A."/>
            <person name="Dos Santos R.A."/>
            <person name="Damasio A.R."/>
            <person name="Diallinas G."/>
            <person name="Emri T."/>
            <person name="Fekete E."/>
            <person name="Flipphi M."/>
            <person name="Freyberg S."/>
            <person name="Gallo A."/>
            <person name="Gournas C."/>
            <person name="Habgood R."/>
            <person name="Hainaut M."/>
            <person name="Harispe M.L."/>
            <person name="Henrissat B."/>
            <person name="Hilden K.S."/>
            <person name="Hope R."/>
            <person name="Hossain A."/>
            <person name="Karabika E."/>
            <person name="Karaffa L."/>
            <person name="Karanyi Z."/>
            <person name="Krasevec N."/>
            <person name="Kuo A."/>
            <person name="Kusch H."/>
            <person name="LaButti K."/>
            <person name="Lagendijk E.L."/>
            <person name="Lapidus A."/>
            <person name="Levasseur A."/>
            <person name="Lindquist E."/>
            <person name="Lipzen A."/>
            <person name="Logrieco A.F."/>
            <person name="MacCabe A."/>
            <person name="Maekelae M.R."/>
            <person name="Malavazi I."/>
            <person name="Melin P."/>
            <person name="Meyer V."/>
            <person name="Mielnichuk N."/>
            <person name="Miskei M."/>
            <person name="Molnar A.P."/>
            <person name="Mule G."/>
            <person name="Ngan C.Y."/>
            <person name="Orejas M."/>
            <person name="Orosz E."/>
            <person name="Ouedraogo J.P."/>
            <person name="Overkamp K.M."/>
            <person name="Park H.-S."/>
            <person name="Perrone G."/>
            <person name="Piumi F."/>
            <person name="Punt P.J."/>
            <person name="Ram A.F."/>
            <person name="Ramon A."/>
            <person name="Rauscher S."/>
            <person name="Record E."/>
            <person name="Riano-Pachon D.M."/>
            <person name="Robert V."/>
            <person name="Roehrig J."/>
            <person name="Ruller R."/>
            <person name="Salamov A."/>
            <person name="Salih N.S."/>
            <person name="Samson R.A."/>
            <person name="Sandor E."/>
            <person name="Sanguinetti M."/>
            <person name="Schuetze T."/>
            <person name="Sepcic K."/>
            <person name="Shelest E."/>
            <person name="Sherlock G."/>
            <person name="Sophianopoulou V."/>
            <person name="Squina F.M."/>
            <person name="Sun H."/>
            <person name="Susca A."/>
            <person name="Todd R.B."/>
            <person name="Tsang A."/>
            <person name="Unkles S.E."/>
            <person name="van de Wiele N."/>
            <person name="van Rossen-Uffink D."/>
            <person name="Oliveira J.V."/>
            <person name="Vesth T.C."/>
            <person name="Visser J."/>
            <person name="Yu J.-H."/>
            <person name="Zhou M."/>
            <person name="Andersen M.R."/>
            <person name="Archer D.B."/>
            <person name="Baker S.E."/>
            <person name="Benoit I."/>
            <person name="Brakhage A.A."/>
            <person name="Braus G.H."/>
            <person name="Fischer R."/>
            <person name="Frisvad J.C."/>
            <person name="Goldman G.H."/>
            <person name="Houbraken J."/>
            <person name="Oakley B."/>
            <person name="Pocsi I."/>
            <person name="Scazzocchio C."/>
            <person name="Seiboth B."/>
            <person name="vanKuyk P.A."/>
            <person name="Wortman J."/>
            <person name="Dyer P.S."/>
            <person name="Grigoriev I.V."/>
        </authorList>
    </citation>
    <scope>NUCLEOTIDE SEQUENCE [LARGE SCALE GENOMIC DNA]</scope>
    <source>
        <strain evidence="3">ATCC 16872 / CBS 172.66 / WB 5094</strain>
    </source>
</reference>
<dbReference type="VEuPathDB" id="FungiDB:ASPACDRAFT_126454"/>
<organism evidence="2 3">
    <name type="scientific">Aspergillus aculeatus (strain ATCC 16872 / CBS 172.66 / WB 5094)</name>
    <dbReference type="NCBI Taxonomy" id="690307"/>
    <lineage>
        <taxon>Eukaryota</taxon>
        <taxon>Fungi</taxon>
        <taxon>Dikarya</taxon>
        <taxon>Ascomycota</taxon>
        <taxon>Pezizomycotina</taxon>
        <taxon>Eurotiomycetes</taxon>
        <taxon>Eurotiomycetidae</taxon>
        <taxon>Eurotiales</taxon>
        <taxon>Aspergillaceae</taxon>
        <taxon>Aspergillus</taxon>
        <taxon>Aspergillus subgen. Circumdati</taxon>
    </lineage>
</organism>
<dbReference type="Proteomes" id="UP000184546">
    <property type="component" value="Unassembled WGS sequence"/>
</dbReference>
<feature type="region of interest" description="Disordered" evidence="1">
    <location>
        <begin position="339"/>
        <end position="376"/>
    </location>
</feature>
<dbReference type="GeneID" id="30970745"/>
<dbReference type="EMBL" id="KV878988">
    <property type="protein sequence ID" value="OJJ95664.1"/>
    <property type="molecule type" value="Genomic_DNA"/>
</dbReference>
<dbReference type="STRING" id="690307.A0A1L9WHJ5"/>
<evidence type="ECO:0000256" key="1">
    <source>
        <dbReference type="SAM" id="MobiDB-lite"/>
    </source>
</evidence>
<accession>A0A1L9WHJ5</accession>
<evidence type="ECO:0000313" key="2">
    <source>
        <dbReference type="EMBL" id="OJJ95664.1"/>
    </source>
</evidence>
<gene>
    <name evidence="2" type="ORF">ASPACDRAFT_126454</name>
</gene>
<evidence type="ECO:0008006" key="4">
    <source>
        <dbReference type="Google" id="ProtNLM"/>
    </source>
</evidence>
<evidence type="ECO:0000313" key="3">
    <source>
        <dbReference type="Proteomes" id="UP000184546"/>
    </source>
</evidence>
<keyword evidence="3" id="KW-1185">Reference proteome</keyword>
<dbReference type="AlphaFoldDB" id="A0A1L9WHJ5"/>
<dbReference type="OMA" id="SGEKWQN"/>
<protein>
    <recommendedName>
        <fullName evidence="4">Peroxin 20</fullName>
    </recommendedName>
</protein>
<name>A0A1L9WHJ5_ASPA1</name>
<proteinExistence type="predicted"/>
<feature type="compositionally biased region" description="Polar residues" evidence="1">
    <location>
        <begin position="354"/>
        <end position="373"/>
    </location>
</feature>
<dbReference type="RefSeq" id="XP_020052004.1">
    <property type="nucleotide sequence ID" value="XM_020196931.1"/>
</dbReference>
<feature type="region of interest" description="Disordered" evidence="1">
    <location>
        <begin position="1"/>
        <end position="49"/>
    </location>
</feature>
<feature type="compositionally biased region" description="Gly residues" evidence="1">
    <location>
        <begin position="342"/>
        <end position="352"/>
    </location>
</feature>
<feature type="compositionally biased region" description="Polar residues" evidence="1">
    <location>
        <begin position="10"/>
        <end position="47"/>
    </location>
</feature>
<dbReference type="Gene3D" id="6.10.280.230">
    <property type="match status" value="1"/>
</dbReference>
<sequence>MSDALCGPSNALQNFQKHASTDRTLQQDRLTSRQAPSQGFRNHNPSTGILDPEFAAFESNLAPAPLRDLQHPTHFAAPTPHFPLAGDAESPNWATDFQRLNIAGPSAVHHQQLNVSHAPLSSASQQGWHTEFLQHQHQQQPTMQQDHPLAHTKDFESSFRPGDRRMHLMGFHPRHATPAPQLSSAAAPPPTATFDESAFEAAFAQASAAIASQETATETVAAEETTITPHQDTAADLTTEQQAPIEQIKIGSDTIPPTEKSTDPQAQAHDADALARTAGQLVDSLKHDTSQKFRESNFLALMRRIRDREVEIKGEEFQETSQTLHPGGRYYPEGQRRAEMAAGGGSGSGLGAGTTDTLFQSASNLSSQPTPATESVAVEGSLGDAGLLSDTWNHGDRWA</sequence>